<dbReference type="AlphaFoldDB" id="A0A7S2BBX0"/>
<name>A0A7S2BBX0_9STRA</name>
<sequence>MGGGGEGAAQRALERIRGNGPAMAVSPLHGIVRGEGFALLLKFVRAGSLSAGRVLHELQHDKEHAWSTECRRAAWDMLVSHREFSIYTLWHHLRHVVTGDKQHHHLGMSQQHDWLTMLTSDVRQQLQTRAKGPRPTATMLHLPAALVNGSTQDRLYNTLARRLLVHAEMPEQLVPYWVAATMRYSPDPFAALGFCITQSLRLSLNSDAVDLIPTLIRTSLPPKLKKRGADQDQDTDISDPVFGLLDIQQLQDVKVLLGADALDELLRDASLSA</sequence>
<dbReference type="EMBL" id="HBGS01012850">
    <property type="protein sequence ID" value="CAD9392011.1"/>
    <property type="molecule type" value="Transcribed_RNA"/>
</dbReference>
<protein>
    <submittedName>
        <fullName evidence="1">Uncharacterized protein</fullName>
    </submittedName>
</protein>
<evidence type="ECO:0000313" key="1">
    <source>
        <dbReference type="EMBL" id="CAD9392011.1"/>
    </source>
</evidence>
<gene>
    <name evidence="1" type="ORF">DSPE1174_LOCUS6775</name>
</gene>
<organism evidence="1">
    <name type="scientific">Octactis speculum</name>
    <dbReference type="NCBI Taxonomy" id="3111310"/>
    <lineage>
        <taxon>Eukaryota</taxon>
        <taxon>Sar</taxon>
        <taxon>Stramenopiles</taxon>
        <taxon>Ochrophyta</taxon>
        <taxon>Dictyochophyceae</taxon>
        <taxon>Dictyochales</taxon>
        <taxon>Dictyochaceae</taxon>
        <taxon>Octactis</taxon>
    </lineage>
</organism>
<proteinExistence type="predicted"/>
<accession>A0A7S2BBX0</accession>
<dbReference type="Gene3D" id="1.10.579.10">
    <property type="entry name" value="DNA Cyclobutane Dipyrimidine Photolyase, subunit A, domain 3"/>
    <property type="match status" value="1"/>
</dbReference>
<reference evidence="1" key="1">
    <citation type="submission" date="2021-01" db="EMBL/GenBank/DDBJ databases">
        <authorList>
            <person name="Corre E."/>
            <person name="Pelletier E."/>
            <person name="Niang G."/>
            <person name="Scheremetjew M."/>
            <person name="Finn R."/>
            <person name="Kale V."/>
            <person name="Holt S."/>
            <person name="Cochrane G."/>
            <person name="Meng A."/>
            <person name="Brown T."/>
            <person name="Cohen L."/>
        </authorList>
    </citation>
    <scope>NUCLEOTIDE SEQUENCE</scope>
    <source>
        <strain evidence="1">CCMP1381</strain>
    </source>
</reference>